<accession>A0A366IEG8</accession>
<comment type="cofactor">
    <cofactor evidence="1">
        <name>Mn(2+)</name>
        <dbReference type="ChEBI" id="CHEBI:29035"/>
    </cofactor>
</comment>
<evidence type="ECO:0000256" key="7">
    <source>
        <dbReference type="ARBA" id="ARBA00022741"/>
    </source>
</evidence>
<dbReference type="InterPro" id="IPR020560">
    <property type="entry name" value="PRibGlycinamide_synth_C-dom"/>
</dbReference>
<evidence type="ECO:0000256" key="2">
    <source>
        <dbReference type="ARBA" id="ARBA00001946"/>
    </source>
</evidence>
<dbReference type="InterPro" id="IPR013815">
    <property type="entry name" value="ATP_grasp_subdomain_1"/>
</dbReference>
<dbReference type="Pfam" id="PF01071">
    <property type="entry name" value="GARS_A"/>
    <property type="match status" value="1"/>
</dbReference>
<evidence type="ECO:0000256" key="13">
    <source>
        <dbReference type="HAMAP-Rule" id="MF_00138"/>
    </source>
</evidence>
<reference evidence="16 17" key="1">
    <citation type="submission" date="2018-06" db="EMBL/GenBank/DDBJ databases">
        <title>Freshwater and sediment microbial communities from various areas in North America, analyzing microbe dynamics in response to fracking.</title>
        <authorList>
            <person name="Lamendella R."/>
        </authorList>
    </citation>
    <scope>NUCLEOTIDE SEQUENCE [LARGE SCALE GENOMIC DNA]</scope>
    <source>
        <strain evidence="16 17">3b_TX</strain>
    </source>
</reference>
<evidence type="ECO:0000256" key="4">
    <source>
        <dbReference type="ARBA" id="ARBA00005174"/>
    </source>
</evidence>
<dbReference type="NCBIfam" id="NF010568">
    <property type="entry name" value="PRK13961.1"/>
    <property type="match status" value="1"/>
</dbReference>
<organism evidence="16 17">
    <name type="scientific">Brevibacterium celere</name>
    <dbReference type="NCBI Taxonomy" id="225845"/>
    <lineage>
        <taxon>Bacteria</taxon>
        <taxon>Bacillati</taxon>
        <taxon>Actinomycetota</taxon>
        <taxon>Actinomycetes</taxon>
        <taxon>Micrococcales</taxon>
        <taxon>Brevibacteriaceae</taxon>
        <taxon>Brevibacterium</taxon>
    </lineage>
</organism>
<dbReference type="GO" id="GO:0004639">
    <property type="term" value="F:phosphoribosylaminoimidazolesuccinocarboxamide synthase activity"/>
    <property type="evidence" value="ECO:0007669"/>
    <property type="project" value="UniProtKB-UniRule"/>
</dbReference>
<dbReference type="InterPro" id="IPR016185">
    <property type="entry name" value="PreATP-grasp_dom_sf"/>
</dbReference>
<dbReference type="SUPFAM" id="SSF56059">
    <property type="entry name" value="Glutathione synthetase ATP-binding domain-like"/>
    <property type="match status" value="1"/>
</dbReference>
<dbReference type="Gene3D" id="3.90.600.10">
    <property type="entry name" value="Phosphoribosylglycinamide synthetase, C-terminal domain"/>
    <property type="match status" value="1"/>
</dbReference>
<evidence type="ECO:0000313" key="16">
    <source>
        <dbReference type="EMBL" id="RBP68581.1"/>
    </source>
</evidence>
<evidence type="ECO:0000256" key="11">
    <source>
        <dbReference type="ARBA" id="ARBA00048475"/>
    </source>
</evidence>
<dbReference type="HAMAP" id="MF_00137">
    <property type="entry name" value="SAICAR_synth"/>
    <property type="match status" value="1"/>
</dbReference>
<comment type="pathway">
    <text evidence="4 13">Purine metabolism; IMP biosynthesis via de novo pathway; N(1)-(5-phospho-D-ribosyl)glycinamide from 5-phospho-alpha-D-ribose 1-diphosphate: step 2/2.</text>
</comment>
<evidence type="ECO:0000256" key="9">
    <source>
        <dbReference type="ARBA" id="ARBA00022840"/>
    </source>
</evidence>
<dbReference type="GO" id="GO:0004637">
    <property type="term" value="F:phosphoribosylamine-glycine ligase activity"/>
    <property type="evidence" value="ECO:0007669"/>
    <property type="project" value="UniProtKB-UniRule"/>
</dbReference>
<comment type="cofactor">
    <cofactor evidence="2">
        <name>Mg(2+)</name>
        <dbReference type="ChEBI" id="CHEBI:18420"/>
    </cofactor>
</comment>
<protein>
    <recommendedName>
        <fullName evidence="12 13">Multifunctional fusion protein</fullName>
    </recommendedName>
    <domain>
        <recommendedName>
            <fullName evidence="13">Phosphoribosylamine--glycine ligase</fullName>
            <ecNumber evidence="13">6.3.4.13</ecNumber>
        </recommendedName>
        <alternativeName>
            <fullName evidence="13">GARS</fullName>
        </alternativeName>
        <alternativeName>
            <fullName evidence="13">Glycinamide ribonucleotide synthetase</fullName>
        </alternativeName>
        <alternativeName>
            <fullName evidence="13">Phosphoribosylglycinamide synthetase</fullName>
        </alternativeName>
    </domain>
    <domain>
        <recommendedName>
            <fullName evidence="12">Phosphoribosylaminoimidazole-succinocarboxamide synthase</fullName>
            <ecNumber evidence="12">6.3.2.6</ecNumber>
        </recommendedName>
        <alternativeName>
            <fullName evidence="12">SAICAR synthetase</fullName>
        </alternativeName>
    </domain>
</protein>
<dbReference type="Gene3D" id="3.30.200.20">
    <property type="entry name" value="Phosphorylase Kinase, domain 1"/>
    <property type="match status" value="1"/>
</dbReference>
<comment type="similarity">
    <text evidence="5 12">Belongs to the SAICAR synthetase family.</text>
</comment>
<comment type="catalytic activity">
    <reaction evidence="13">
        <text>5-phospho-beta-D-ribosylamine + glycine + ATP = N(1)-(5-phospho-beta-D-ribosyl)glycinamide + ADP + phosphate + H(+)</text>
        <dbReference type="Rhea" id="RHEA:17453"/>
        <dbReference type="ChEBI" id="CHEBI:15378"/>
        <dbReference type="ChEBI" id="CHEBI:30616"/>
        <dbReference type="ChEBI" id="CHEBI:43474"/>
        <dbReference type="ChEBI" id="CHEBI:57305"/>
        <dbReference type="ChEBI" id="CHEBI:58681"/>
        <dbReference type="ChEBI" id="CHEBI:143788"/>
        <dbReference type="ChEBI" id="CHEBI:456216"/>
        <dbReference type="EC" id="6.3.4.13"/>
    </reaction>
</comment>
<dbReference type="SMART" id="SM01209">
    <property type="entry name" value="GARS_A"/>
    <property type="match status" value="1"/>
</dbReference>
<dbReference type="EMBL" id="QNSB01000017">
    <property type="protein sequence ID" value="RBP68581.1"/>
    <property type="molecule type" value="Genomic_DNA"/>
</dbReference>
<evidence type="ECO:0000313" key="17">
    <source>
        <dbReference type="Proteomes" id="UP000253509"/>
    </source>
</evidence>
<dbReference type="InterPro" id="IPR011761">
    <property type="entry name" value="ATP-grasp"/>
</dbReference>
<comment type="pathway">
    <text evidence="3 12">Purine metabolism; IMP biosynthesis via de novo pathway; 5-amino-1-(5-phospho-D-ribosyl)imidazole-4-carboxamide from 5-amino-1-(5-phospho-D-ribosyl)imidazole-4-carboxylate: step 1/2.</text>
</comment>
<comment type="caution">
    <text evidence="16">The sequence shown here is derived from an EMBL/GenBank/DDBJ whole genome shotgun (WGS) entry which is preliminary data.</text>
</comment>
<dbReference type="PROSITE" id="PS01058">
    <property type="entry name" value="SAICAR_SYNTHETASE_2"/>
    <property type="match status" value="1"/>
</dbReference>
<proteinExistence type="inferred from homology"/>
<dbReference type="FunFam" id="3.30.470.20:FF:000015">
    <property type="entry name" value="Phosphoribosylaminoimidazole-succinocarboxamide synthase"/>
    <property type="match status" value="1"/>
</dbReference>
<gene>
    <name evidence="12" type="primary">purC</name>
    <name evidence="13" type="synonym">purD</name>
    <name evidence="16" type="ORF">DFO65_1175</name>
</gene>
<dbReference type="SUPFAM" id="SSF52440">
    <property type="entry name" value="PreATP-grasp domain"/>
    <property type="match status" value="1"/>
</dbReference>
<dbReference type="InterPro" id="IPR018236">
    <property type="entry name" value="SAICAR_synthetase_CS"/>
</dbReference>
<dbReference type="RefSeq" id="WP_113905547.1">
    <property type="nucleotide sequence ID" value="NZ_QNSB01000017.1"/>
</dbReference>
<dbReference type="PANTHER" id="PTHR43472:SF1">
    <property type="entry name" value="PHOSPHORIBOSYLAMINE--GLYCINE LIGASE, CHLOROPLASTIC"/>
    <property type="match status" value="1"/>
</dbReference>
<dbReference type="Pfam" id="PF01259">
    <property type="entry name" value="SAICAR_synt"/>
    <property type="match status" value="1"/>
</dbReference>
<dbReference type="HAMAP" id="MF_00138">
    <property type="entry name" value="GARS"/>
    <property type="match status" value="1"/>
</dbReference>
<dbReference type="InterPro" id="IPR020559">
    <property type="entry name" value="PRibGlycinamide_synth_CS"/>
</dbReference>
<comment type="similarity">
    <text evidence="10 13">Belongs to the GARS family.</text>
</comment>
<evidence type="ECO:0000259" key="15">
    <source>
        <dbReference type="PROSITE" id="PS50975"/>
    </source>
</evidence>
<dbReference type="SMART" id="SM01210">
    <property type="entry name" value="GARS_C"/>
    <property type="match status" value="1"/>
</dbReference>
<keyword evidence="7 12" id="KW-0547">Nucleotide-binding</keyword>
<keyword evidence="9 12" id="KW-0067">ATP-binding</keyword>
<dbReference type="InterPro" id="IPR000115">
    <property type="entry name" value="PRibGlycinamide_synth"/>
</dbReference>
<keyword evidence="8 12" id="KW-0658">Purine biosynthesis</keyword>
<dbReference type="GO" id="GO:0046872">
    <property type="term" value="F:metal ion binding"/>
    <property type="evidence" value="ECO:0007669"/>
    <property type="project" value="InterPro"/>
</dbReference>
<evidence type="ECO:0000256" key="8">
    <source>
        <dbReference type="ARBA" id="ARBA00022755"/>
    </source>
</evidence>
<dbReference type="CDD" id="cd01414">
    <property type="entry name" value="SAICAR_synt_Sc"/>
    <property type="match status" value="1"/>
</dbReference>
<dbReference type="InterPro" id="IPR037123">
    <property type="entry name" value="PRibGlycinamide_synth_C_sf"/>
</dbReference>
<evidence type="ECO:0000256" key="10">
    <source>
        <dbReference type="ARBA" id="ARBA00038345"/>
    </source>
</evidence>
<dbReference type="GO" id="GO:0009113">
    <property type="term" value="P:purine nucleobase biosynthetic process"/>
    <property type="evidence" value="ECO:0007669"/>
    <property type="project" value="InterPro"/>
</dbReference>
<dbReference type="SUPFAM" id="SSF51246">
    <property type="entry name" value="Rudiment single hybrid motif"/>
    <property type="match status" value="1"/>
</dbReference>
<dbReference type="InterPro" id="IPR020561">
    <property type="entry name" value="PRibGlycinamid_synth_ATP-grasp"/>
</dbReference>
<dbReference type="PANTHER" id="PTHR43472">
    <property type="entry name" value="PHOSPHORIBOSYLAMINE--GLYCINE LIGASE"/>
    <property type="match status" value="1"/>
</dbReference>
<dbReference type="Pfam" id="PF02844">
    <property type="entry name" value="GARS_N"/>
    <property type="match status" value="1"/>
</dbReference>
<dbReference type="InterPro" id="IPR001636">
    <property type="entry name" value="SAICAR_synth"/>
</dbReference>
<dbReference type="PROSITE" id="PS00184">
    <property type="entry name" value="GARS"/>
    <property type="match status" value="1"/>
</dbReference>
<keyword evidence="17" id="KW-1185">Reference proteome</keyword>
<evidence type="ECO:0000256" key="12">
    <source>
        <dbReference type="HAMAP-Rule" id="MF_00137"/>
    </source>
</evidence>
<name>A0A366IEG8_9MICO</name>
<dbReference type="PROSITE" id="PS01057">
    <property type="entry name" value="SAICAR_SYNTHETASE_1"/>
    <property type="match status" value="1"/>
</dbReference>
<dbReference type="AlphaFoldDB" id="A0A366IEG8"/>
<dbReference type="NCBIfam" id="TIGR00081">
    <property type="entry name" value="purC"/>
    <property type="match status" value="1"/>
</dbReference>
<dbReference type="GO" id="GO:0005524">
    <property type="term" value="F:ATP binding"/>
    <property type="evidence" value="ECO:0007669"/>
    <property type="project" value="UniProtKB-UniRule"/>
</dbReference>
<dbReference type="UniPathway" id="UPA00074">
    <property type="reaction ID" value="UER00125"/>
</dbReference>
<dbReference type="NCBIfam" id="TIGR00877">
    <property type="entry name" value="purD"/>
    <property type="match status" value="1"/>
</dbReference>
<sequence length="808" mass="83804">MKVLVIGSGSREHALVLALSRDPQVDAVIAAPGNPGIAQIAHTQPVDATDPAAVTALAETLDVDLVVVGPEAPLVAGVADALREASFPVFGPSSEAAHLEGSKAFAKEVMEAAGVPTARAIVAHSRAEAEAALDEFGAPFVVKADGLAAGKGVVVTSDRDEALTHATSCLEVSDRVVIEDYLDGPEVSLFVLCDGSRTVPLAPAQDFKRIGDGDTGPNTGGMGAYSPLPWAPAGLVDDIVGSVAQPVVDEMARRGTPFTGLLYCGLALTSKGLRVVEFNVRFGDPETQSVLARLRSPLGQTLLAAAEGRLDEVGDLDWDPRASVTVVMAAENYPDSPRTGDIILGLDSADSAEDISVLHAGTAWAQGPSGGHAPEDAVITGDLAEAGDVVTAGGRVLSVVSLGADLDEARTKAYEAVATIRWDGEQHRTDIAEAAARGEIALSDIYLAPAPGDSGTTAASGDSSAPGLATSSTSGGSAAPEPPSDSVSGGSSGPGPATASAPGGSSAPGPATASAPVVPGWRHVYSGKVRDLYIPESAVDVASAPELLMVASDRISAYDWVLDSEIPDKGKVLTGLSLWWFDQLAEVIGNHVISSDVPEAVRGRGLIVQNLTMIPVECVARGYLTGSGLADYRATGSVCGIPLPAGLVEADRLEPAIFTPATKAAVGEHDENVSFEHVASTIGQEQAERIRDLTIEIYQRAEGIARERGIILADTKFEFGTLPDGTIVLGDEVLTPDSSRFWDASQYEAGTSQPSFDKQFVRDWLTRESGWDRASDTPPPPLPAEVVEKTRARYIEAFETLTGERFPA</sequence>
<dbReference type="Gene3D" id="3.40.50.20">
    <property type="match status" value="1"/>
</dbReference>
<dbReference type="EC" id="6.3.4.13" evidence="13"/>
<evidence type="ECO:0000256" key="5">
    <source>
        <dbReference type="ARBA" id="ARBA00010190"/>
    </source>
</evidence>
<evidence type="ECO:0000256" key="14">
    <source>
        <dbReference type="SAM" id="MobiDB-lite"/>
    </source>
</evidence>
<keyword evidence="6 12" id="KW-0436">Ligase</keyword>
<dbReference type="Pfam" id="PF02843">
    <property type="entry name" value="GARS_C"/>
    <property type="match status" value="1"/>
</dbReference>
<dbReference type="Gene3D" id="3.30.1490.20">
    <property type="entry name" value="ATP-grasp fold, A domain"/>
    <property type="match status" value="1"/>
</dbReference>
<dbReference type="Gene3D" id="3.30.470.20">
    <property type="entry name" value="ATP-grasp fold, B domain"/>
    <property type="match status" value="2"/>
</dbReference>
<dbReference type="Proteomes" id="UP000253509">
    <property type="component" value="Unassembled WGS sequence"/>
</dbReference>
<dbReference type="GO" id="GO:0006189">
    <property type="term" value="P:'de novo' IMP biosynthetic process"/>
    <property type="evidence" value="ECO:0007669"/>
    <property type="project" value="UniProtKB-UniRule"/>
</dbReference>
<evidence type="ECO:0000256" key="3">
    <source>
        <dbReference type="ARBA" id="ARBA00004672"/>
    </source>
</evidence>
<dbReference type="InterPro" id="IPR020562">
    <property type="entry name" value="PRibGlycinamide_synth_N"/>
</dbReference>
<evidence type="ECO:0000256" key="6">
    <source>
        <dbReference type="ARBA" id="ARBA00022598"/>
    </source>
</evidence>
<feature type="domain" description="ATP-grasp" evidence="15">
    <location>
        <begin position="107"/>
        <end position="307"/>
    </location>
</feature>
<dbReference type="SUPFAM" id="SSF56104">
    <property type="entry name" value="SAICAR synthase-like"/>
    <property type="match status" value="1"/>
</dbReference>
<feature type="region of interest" description="Disordered" evidence="14">
    <location>
        <begin position="453"/>
        <end position="516"/>
    </location>
</feature>
<dbReference type="PROSITE" id="PS50975">
    <property type="entry name" value="ATP_GRASP"/>
    <property type="match status" value="1"/>
</dbReference>
<dbReference type="InterPro" id="IPR028923">
    <property type="entry name" value="SAICAR_synt/ADE2_N"/>
</dbReference>
<evidence type="ECO:0000256" key="1">
    <source>
        <dbReference type="ARBA" id="ARBA00001936"/>
    </source>
</evidence>
<dbReference type="InterPro" id="IPR011054">
    <property type="entry name" value="Rudment_hybrid_motif"/>
</dbReference>
<comment type="catalytic activity">
    <reaction evidence="11 12">
        <text>5-amino-1-(5-phospho-D-ribosyl)imidazole-4-carboxylate + L-aspartate + ATP = (2S)-2-[5-amino-1-(5-phospho-beta-D-ribosyl)imidazole-4-carboxamido]succinate + ADP + phosphate + 2 H(+)</text>
        <dbReference type="Rhea" id="RHEA:22628"/>
        <dbReference type="ChEBI" id="CHEBI:15378"/>
        <dbReference type="ChEBI" id="CHEBI:29991"/>
        <dbReference type="ChEBI" id="CHEBI:30616"/>
        <dbReference type="ChEBI" id="CHEBI:43474"/>
        <dbReference type="ChEBI" id="CHEBI:58443"/>
        <dbReference type="ChEBI" id="CHEBI:77657"/>
        <dbReference type="ChEBI" id="CHEBI:456216"/>
        <dbReference type="EC" id="6.3.2.6"/>
    </reaction>
</comment>
<dbReference type="EC" id="6.3.2.6" evidence="12"/>